<dbReference type="EMBL" id="JACVVK020000131">
    <property type="protein sequence ID" value="KAK7490075.1"/>
    <property type="molecule type" value="Genomic_DNA"/>
</dbReference>
<dbReference type="InterPro" id="IPR016186">
    <property type="entry name" value="C-type_lectin-like/link_sf"/>
</dbReference>
<keyword evidence="3 12" id="KW-0812">Transmembrane</keyword>
<keyword evidence="4" id="KW-0677">Repeat</keyword>
<evidence type="ECO:0000259" key="13">
    <source>
        <dbReference type="PROSITE" id="PS01180"/>
    </source>
</evidence>
<dbReference type="AlphaFoldDB" id="A0ABD0KTC2"/>
<evidence type="ECO:0000256" key="8">
    <source>
        <dbReference type="ARBA" id="ARBA00023176"/>
    </source>
</evidence>
<evidence type="ECO:0000256" key="6">
    <source>
        <dbReference type="ARBA" id="ARBA00023136"/>
    </source>
</evidence>
<feature type="transmembrane region" description="Helical" evidence="12">
    <location>
        <begin position="12"/>
        <end position="31"/>
    </location>
</feature>
<dbReference type="Gene3D" id="3.10.100.10">
    <property type="entry name" value="Mannose-Binding Protein A, subunit A"/>
    <property type="match status" value="1"/>
</dbReference>
<dbReference type="SUPFAM" id="SSF49854">
    <property type="entry name" value="Spermadhesin, CUB domain"/>
    <property type="match status" value="1"/>
</dbReference>
<dbReference type="CDD" id="cd00112">
    <property type="entry name" value="LDLa"/>
    <property type="match status" value="1"/>
</dbReference>
<keyword evidence="16" id="KW-1185">Reference proteome</keyword>
<dbReference type="PANTHER" id="PTHR24270:SF62">
    <property type="entry name" value="LOW-DENSITY LIPOPROTEIN RECEPTOR-RELATED PROTEIN 2"/>
    <property type="match status" value="1"/>
</dbReference>
<keyword evidence="7 10" id="KW-1015">Disulfide bond</keyword>
<evidence type="ECO:0000256" key="3">
    <source>
        <dbReference type="ARBA" id="ARBA00022692"/>
    </source>
</evidence>
<feature type="domain" description="C-type lectin" evidence="14">
    <location>
        <begin position="696"/>
        <end position="801"/>
    </location>
</feature>
<evidence type="ECO:0000256" key="9">
    <source>
        <dbReference type="ARBA" id="ARBA00037878"/>
    </source>
</evidence>
<dbReference type="GO" id="GO:0006897">
    <property type="term" value="P:endocytosis"/>
    <property type="evidence" value="ECO:0007669"/>
    <property type="project" value="UniProtKB-KW"/>
</dbReference>
<dbReference type="SUPFAM" id="SSF56436">
    <property type="entry name" value="C-type lectin-like"/>
    <property type="match status" value="1"/>
</dbReference>
<protein>
    <recommendedName>
        <fullName evidence="17">C-type lectin domain-containing protein</fullName>
    </recommendedName>
</protein>
<comment type="subcellular location">
    <subcellularLocation>
        <location evidence="9">Membrane</location>
        <location evidence="9">Coated pit</location>
    </subcellularLocation>
    <subcellularLocation>
        <location evidence="1">Membrane</location>
        <topology evidence="1">Single-pass membrane protein</topology>
    </subcellularLocation>
</comment>
<keyword evidence="2" id="KW-0254">Endocytosis</keyword>
<proteinExistence type="predicted"/>
<feature type="compositionally biased region" description="Basic and acidic residues" evidence="11">
    <location>
        <begin position="312"/>
        <end position="325"/>
    </location>
</feature>
<evidence type="ECO:0000313" key="16">
    <source>
        <dbReference type="Proteomes" id="UP001519460"/>
    </source>
</evidence>
<dbReference type="InterPro" id="IPR002172">
    <property type="entry name" value="LDrepeatLR_classA_rpt"/>
</dbReference>
<dbReference type="Gene3D" id="4.10.400.10">
    <property type="entry name" value="Low-density Lipoprotein Receptor"/>
    <property type="match status" value="1"/>
</dbReference>
<comment type="caution">
    <text evidence="15">The sequence shown here is derived from an EMBL/GenBank/DDBJ whole genome shotgun (WGS) entry which is preliminary data.</text>
</comment>
<keyword evidence="6 12" id="KW-0472">Membrane</keyword>
<organism evidence="15 16">
    <name type="scientific">Batillaria attramentaria</name>
    <dbReference type="NCBI Taxonomy" id="370345"/>
    <lineage>
        <taxon>Eukaryota</taxon>
        <taxon>Metazoa</taxon>
        <taxon>Spiralia</taxon>
        <taxon>Lophotrochozoa</taxon>
        <taxon>Mollusca</taxon>
        <taxon>Gastropoda</taxon>
        <taxon>Caenogastropoda</taxon>
        <taxon>Sorbeoconcha</taxon>
        <taxon>Cerithioidea</taxon>
        <taxon>Batillariidae</taxon>
        <taxon>Batillaria</taxon>
    </lineage>
</organism>
<dbReference type="InterPro" id="IPR050685">
    <property type="entry name" value="LDLR"/>
</dbReference>
<evidence type="ECO:0000256" key="5">
    <source>
        <dbReference type="ARBA" id="ARBA00022989"/>
    </source>
</evidence>
<dbReference type="CDD" id="cd00037">
    <property type="entry name" value="CLECT"/>
    <property type="match status" value="1"/>
</dbReference>
<dbReference type="InterPro" id="IPR000859">
    <property type="entry name" value="CUB_dom"/>
</dbReference>
<evidence type="ECO:0000259" key="14">
    <source>
        <dbReference type="PROSITE" id="PS50041"/>
    </source>
</evidence>
<evidence type="ECO:0008006" key="17">
    <source>
        <dbReference type="Google" id="ProtNLM"/>
    </source>
</evidence>
<keyword evidence="5 12" id="KW-1133">Transmembrane helix</keyword>
<comment type="caution">
    <text evidence="10">Lacks conserved residue(s) required for the propagation of feature annotation.</text>
</comment>
<dbReference type="InterPro" id="IPR016187">
    <property type="entry name" value="CTDL_fold"/>
</dbReference>
<dbReference type="SMART" id="SM00192">
    <property type="entry name" value="LDLa"/>
    <property type="match status" value="1"/>
</dbReference>
<dbReference type="InterPro" id="IPR035914">
    <property type="entry name" value="Sperma_CUB_dom_sf"/>
</dbReference>
<dbReference type="InterPro" id="IPR036055">
    <property type="entry name" value="LDL_receptor-like_sf"/>
</dbReference>
<evidence type="ECO:0000256" key="11">
    <source>
        <dbReference type="SAM" id="MobiDB-lite"/>
    </source>
</evidence>
<evidence type="ECO:0000256" key="12">
    <source>
        <dbReference type="SAM" id="Phobius"/>
    </source>
</evidence>
<dbReference type="Proteomes" id="UP001519460">
    <property type="component" value="Unassembled WGS sequence"/>
</dbReference>
<dbReference type="GO" id="GO:0005905">
    <property type="term" value="C:clathrin-coated pit"/>
    <property type="evidence" value="ECO:0007669"/>
    <property type="project" value="UniProtKB-KW"/>
</dbReference>
<evidence type="ECO:0000313" key="15">
    <source>
        <dbReference type="EMBL" id="KAK7490075.1"/>
    </source>
</evidence>
<feature type="region of interest" description="Disordered" evidence="11">
    <location>
        <begin position="232"/>
        <end position="272"/>
    </location>
</feature>
<feature type="non-terminal residue" evidence="15">
    <location>
        <position position="973"/>
    </location>
</feature>
<dbReference type="PRINTS" id="PR00261">
    <property type="entry name" value="LDLRECEPTOR"/>
</dbReference>
<reference evidence="15 16" key="1">
    <citation type="journal article" date="2023" name="Sci. Data">
        <title>Genome assembly of the Korean intertidal mud-creeper Batillaria attramentaria.</title>
        <authorList>
            <person name="Patra A.K."/>
            <person name="Ho P.T."/>
            <person name="Jun S."/>
            <person name="Lee S.J."/>
            <person name="Kim Y."/>
            <person name="Won Y.J."/>
        </authorList>
    </citation>
    <scope>NUCLEOTIDE SEQUENCE [LARGE SCALE GENOMIC DNA]</scope>
    <source>
        <strain evidence="15">Wonlab-2016</strain>
    </source>
</reference>
<evidence type="ECO:0000256" key="10">
    <source>
        <dbReference type="PROSITE-ProRule" id="PRU00124"/>
    </source>
</evidence>
<feature type="region of interest" description="Disordered" evidence="11">
    <location>
        <begin position="288"/>
        <end position="355"/>
    </location>
</feature>
<dbReference type="PROSITE" id="PS50068">
    <property type="entry name" value="LDLRA_2"/>
    <property type="match status" value="1"/>
</dbReference>
<dbReference type="PROSITE" id="PS01180">
    <property type="entry name" value="CUB"/>
    <property type="match status" value="1"/>
</dbReference>
<name>A0ABD0KTC2_9CAEN</name>
<dbReference type="PANTHER" id="PTHR24270">
    <property type="entry name" value="LOW-DENSITY LIPOPROTEIN RECEPTOR-RELATED"/>
    <property type="match status" value="1"/>
</dbReference>
<accession>A0ABD0KTC2</accession>
<dbReference type="InterPro" id="IPR001304">
    <property type="entry name" value="C-type_lectin-like"/>
</dbReference>
<evidence type="ECO:0000256" key="2">
    <source>
        <dbReference type="ARBA" id="ARBA00022583"/>
    </source>
</evidence>
<dbReference type="PROSITE" id="PS51257">
    <property type="entry name" value="PROKAR_LIPOPROTEIN"/>
    <property type="match status" value="1"/>
</dbReference>
<dbReference type="PROSITE" id="PS50041">
    <property type="entry name" value="C_TYPE_LECTIN_2"/>
    <property type="match status" value="1"/>
</dbReference>
<feature type="region of interest" description="Disordered" evidence="11">
    <location>
        <begin position="49"/>
        <end position="73"/>
    </location>
</feature>
<evidence type="ECO:0000256" key="4">
    <source>
        <dbReference type="ARBA" id="ARBA00022737"/>
    </source>
</evidence>
<evidence type="ECO:0000256" key="7">
    <source>
        <dbReference type="ARBA" id="ARBA00023157"/>
    </source>
</evidence>
<dbReference type="SUPFAM" id="SSF57424">
    <property type="entry name" value="LDL receptor-like module"/>
    <property type="match status" value="1"/>
</dbReference>
<feature type="compositionally biased region" description="Polar residues" evidence="11">
    <location>
        <begin position="63"/>
        <end position="72"/>
    </location>
</feature>
<evidence type="ECO:0000256" key="1">
    <source>
        <dbReference type="ARBA" id="ARBA00004167"/>
    </source>
</evidence>
<dbReference type="Gene3D" id="2.60.120.290">
    <property type="entry name" value="Spermadhesin, CUB domain"/>
    <property type="match status" value="1"/>
</dbReference>
<feature type="disulfide bond" evidence="10">
    <location>
        <begin position="903"/>
        <end position="918"/>
    </location>
</feature>
<keyword evidence="8" id="KW-0168">Coated pit</keyword>
<feature type="compositionally biased region" description="Polar residues" evidence="11">
    <location>
        <begin position="236"/>
        <end position="250"/>
    </location>
</feature>
<dbReference type="Pfam" id="PF00057">
    <property type="entry name" value="Ldl_recept_a"/>
    <property type="match status" value="1"/>
</dbReference>
<gene>
    <name evidence="15" type="ORF">BaRGS_00018775</name>
</gene>
<feature type="domain" description="CUB" evidence="13">
    <location>
        <begin position="469"/>
        <end position="636"/>
    </location>
</feature>
<sequence length="973" mass="109881">MDKRSDCRCIVALFPYILYLFLACSCISRGITAQYITFVHRVDPTPEIDPDLPTRNMKHTDPTTESVHSSVGDTRDIQRIEQNARTVVGHSALNATNIKPVDTAQTSTIKHTSELKFWGYAQHADKIRDAQAKELTTDSKTGLERSLQVAYLARDRQQADLARDAQRLNFATETQQADFEKETQQTHLAIDTRQADFAKETPRTNFAEETHRAEFAEETHQVDFADEKQQADFAKETQQSNLAKETQGADSSKETQPAHFAKETQRSNFATDTQLADDVKVTQQADLAGNETQQAASRKETQQADLLSTKPTDLEKADPATESHHAKTTAQLEAEPNDSRNTAPGIDAKKYAGRRTERPGEFTNFLFEGLPTESDTESTDLPYSEEVYLKSLDIARCIQHNKVLSLETYVLHISVNTTEHFFQDYKCVLEVTSPPGHVMLLRLSEMSSSSCNVHLQVQDGLGRLMEQHCGGTIVSVSRTRKFSLSIEYHSPSDQRKERRFTLEFVAKATPSYQRPWLEVQFVSSTSGFVSTPAYSQYPQNAEILEKVVVPPGHVIMVSLLTTEINTMMYLFKSTTQPYFDIYDRCGKESLLWISCHMYRPPPALLHTDSIHVYFSSDDETMDYRRDMGFMLVFSFHNLSAMPQWVEGRNRWNCSVPYWSDFRLHFPCNLETDCINGEDERDCPYTNDTCGEGRITVGARCYLYLPGKTISWNEAASECYKRDGYLASLNTDEEYEQVLKVLNHRDWDELHVYRESWQWNDGTIILSSSAGFSSKTRKKQYPACATRSPSGEYAGLFMILDCYHKYLGAVLCEIAATSNNKTLEQSAVNISQPDPEAFPASPMTVTCPAGHVTHTFLACDRKSACWLDNHPGIVFPKCNAPLTPLPPSFLCANGLESVQYTFVCDHRSDCSDGSDEDFCDLPACHPCIPTEAVCDHFEDCIVGDEEAPCWKDVKREYVPQSMGLVYYSDEGHVT</sequence>